<evidence type="ECO:0000313" key="12">
    <source>
        <dbReference type="EMBL" id="CAK0783208.1"/>
    </source>
</evidence>
<dbReference type="Gene3D" id="1.20.1050.10">
    <property type="match status" value="1"/>
</dbReference>
<dbReference type="InterPro" id="IPR002314">
    <property type="entry name" value="aa-tRNA-synt_IIb"/>
</dbReference>
<evidence type="ECO:0000259" key="11">
    <source>
        <dbReference type="PROSITE" id="PS50862"/>
    </source>
</evidence>
<feature type="compositionally biased region" description="Low complexity" evidence="9">
    <location>
        <begin position="208"/>
        <end position="219"/>
    </location>
</feature>
<keyword evidence="6" id="KW-0030">Aminoacyl-tRNA synthetase</keyword>
<dbReference type="Pfam" id="PF00043">
    <property type="entry name" value="GST_C"/>
    <property type="match status" value="1"/>
</dbReference>
<dbReference type="NCBIfam" id="TIGR00408">
    <property type="entry name" value="proS_fam_I"/>
    <property type="match status" value="1"/>
</dbReference>
<feature type="compositionally biased region" description="Basic and acidic residues" evidence="9">
    <location>
        <begin position="254"/>
        <end position="265"/>
    </location>
</feature>
<evidence type="ECO:0000256" key="5">
    <source>
        <dbReference type="ARBA" id="ARBA00022917"/>
    </source>
</evidence>
<dbReference type="Gene3D" id="3.40.50.800">
    <property type="entry name" value="Anticodon-binding domain"/>
    <property type="match status" value="1"/>
</dbReference>
<dbReference type="InterPro" id="IPR036621">
    <property type="entry name" value="Anticodon-bd_dom_sf"/>
</dbReference>
<dbReference type="Pfam" id="PF00587">
    <property type="entry name" value="tRNA-synt_2b"/>
    <property type="match status" value="1"/>
</dbReference>
<dbReference type="Gene3D" id="3.30.110.30">
    <property type="entry name" value="C-terminal domain of ProRS"/>
    <property type="match status" value="1"/>
</dbReference>
<dbReference type="InterPro" id="IPR010987">
    <property type="entry name" value="Glutathione-S-Trfase_C-like"/>
</dbReference>
<dbReference type="InterPro" id="IPR004499">
    <property type="entry name" value="Pro-tRNA-ligase_IIa_arc-type"/>
</dbReference>
<dbReference type="InterPro" id="IPR004046">
    <property type="entry name" value="GST_C"/>
</dbReference>
<keyword evidence="2" id="KW-0436">Ligase</keyword>
<dbReference type="SUPFAM" id="SSF55681">
    <property type="entry name" value="Class II aaRS and biotin synthetases"/>
    <property type="match status" value="1"/>
</dbReference>
<dbReference type="GO" id="GO:0005524">
    <property type="term" value="F:ATP binding"/>
    <property type="evidence" value="ECO:0007669"/>
    <property type="project" value="UniProtKB-KW"/>
</dbReference>
<dbReference type="PRINTS" id="PR01046">
    <property type="entry name" value="TRNASYNTHPRO"/>
</dbReference>
<dbReference type="InterPro" id="IPR017449">
    <property type="entry name" value="Pro-tRNA_synth_II"/>
</dbReference>
<dbReference type="EC" id="6.1.1.15" evidence="1"/>
<dbReference type="FunFam" id="3.30.930.10:FF:000007">
    <property type="entry name" value="Bifunctional glutamate/proline--tRNA ligase"/>
    <property type="match status" value="1"/>
</dbReference>
<dbReference type="PROSITE" id="PS50862">
    <property type="entry name" value="AA_TRNA_LIGASE_II"/>
    <property type="match status" value="1"/>
</dbReference>
<gene>
    <name evidence="12" type="ORF">CVIRNUC_006407</name>
</gene>
<dbReference type="CDD" id="cd00862">
    <property type="entry name" value="ProRS_anticodon_zinc"/>
    <property type="match status" value="1"/>
</dbReference>
<keyword evidence="3" id="KW-0547">Nucleotide-binding</keyword>
<dbReference type="Pfam" id="PF09180">
    <property type="entry name" value="ProRS-C_1"/>
    <property type="match status" value="1"/>
</dbReference>
<dbReference type="SUPFAM" id="SSF64586">
    <property type="entry name" value="C-terminal domain of ProRS"/>
    <property type="match status" value="1"/>
</dbReference>
<dbReference type="FunFam" id="3.40.50.800:FF:000005">
    <property type="entry name" value="bifunctional glutamate/proline--tRNA ligase"/>
    <property type="match status" value="1"/>
</dbReference>
<evidence type="ECO:0000256" key="8">
    <source>
        <dbReference type="ARBA" id="ARBA00047671"/>
    </source>
</evidence>
<dbReference type="Proteomes" id="UP001314263">
    <property type="component" value="Unassembled WGS sequence"/>
</dbReference>
<dbReference type="EMBL" id="CAUYUE010000008">
    <property type="protein sequence ID" value="CAK0783208.1"/>
    <property type="molecule type" value="Genomic_DNA"/>
</dbReference>
<evidence type="ECO:0000259" key="10">
    <source>
        <dbReference type="PROSITE" id="PS50405"/>
    </source>
</evidence>
<dbReference type="FunFam" id="3.30.110.30:FF:000001">
    <property type="entry name" value="Bifunctional glutamate/proline--tRNA ligase"/>
    <property type="match status" value="1"/>
</dbReference>
<evidence type="ECO:0000256" key="2">
    <source>
        <dbReference type="ARBA" id="ARBA00022598"/>
    </source>
</evidence>
<evidence type="ECO:0000256" key="7">
    <source>
        <dbReference type="ARBA" id="ARBA00029731"/>
    </source>
</evidence>
<dbReference type="GO" id="GO:0006433">
    <property type="term" value="P:prolyl-tRNA aminoacylation"/>
    <property type="evidence" value="ECO:0007669"/>
    <property type="project" value="InterPro"/>
</dbReference>
<feature type="domain" description="GST C-terminal" evidence="10">
    <location>
        <begin position="84"/>
        <end position="204"/>
    </location>
</feature>
<dbReference type="CDD" id="cd03181">
    <property type="entry name" value="GST_C_EF1Bgamma_like"/>
    <property type="match status" value="1"/>
</dbReference>
<dbReference type="InterPro" id="IPR045864">
    <property type="entry name" value="aa-tRNA-synth_II/BPL/LPL"/>
</dbReference>
<reference evidence="12 13" key="1">
    <citation type="submission" date="2023-10" db="EMBL/GenBank/DDBJ databases">
        <authorList>
            <person name="Maclean D."/>
            <person name="Macfadyen A."/>
        </authorList>
    </citation>
    <scope>NUCLEOTIDE SEQUENCE [LARGE SCALE GENOMIC DNA]</scope>
</reference>
<dbReference type="GO" id="GO:0004827">
    <property type="term" value="F:proline-tRNA ligase activity"/>
    <property type="evidence" value="ECO:0007669"/>
    <property type="project" value="UniProtKB-EC"/>
</dbReference>
<dbReference type="PROSITE" id="PS50405">
    <property type="entry name" value="GST_CTER"/>
    <property type="match status" value="1"/>
</dbReference>
<dbReference type="Gene3D" id="3.30.930.10">
    <property type="entry name" value="Bira Bifunctional Protein, Domain 2"/>
    <property type="match status" value="1"/>
</dbReference>
<comment type="catalytic activity">
    <reaction evidence="8">
        <text>tRNA(Pro) + L-proline + ATP = L-prolyl-tRNA(Pro) + AMP + diphosphate</text>
        <dbReference type="Rhea" id="RHEA:14305"/>
        <dbReference type="Rhea" id="RHEA-COMP:9700"/>
        <dbReference type="Rhea" id="RHEA-COMP:9702"/>
        <dbReference type="ChEBI" id="CHEBI:30616"/>
        <dbReference type="ChEBI" id="CHEBI:33019"/>
        <dbReference type="ChEBI" id="CHEBI:60039"/>
        <dbReference type="ChEBI" id="CHEBI:78442"/>
        <dbReference type="ChEBI" id="CHEBI:78532"/>
        <dbReference type="ChEBI" id="CHEBI:456215"/>
        <dbReference type="EC" id="6.1.1.15"/>
    </reaction>
</comment>
<evidence type="ECO:0000256" key="3">
    <source>
        <dbReference type="ARBA" id="ARBA00022741"/>
    </source>
</evidence>
<dbReference type="InterPro" id="IPR004154">
    <property type="entry name" value="Anticodon-bd"/>
</dbReference>
<evidence type="ECO:0000256" key="6">
    <source>
        <dbReference type="ARBA" id="ARBA00023146"/>
    </source>
</evidence>
<keyword evidence="5" id="KW-0648">Protein biosynthesis</keyword>
<sequence>MAPRSLGELVCGPERVKDHGVAKAQVAAKFAGLSLEAQSDSAAGHAVELRTPEGSLQGENAVARYIAVAAEASLYPACPFEEQSRHSAAQVDSWVEFSANEIQRRLQLLFAAPSQEAASAEEVRLAKSLSVLEQRLQSCTYLVDDALSLADIVVVCDLAPAFSKVLDKSVRDRIPNTVRWFTTLAQHQHFASALGPVSMAAKPYVAPGAGTAEPASSSSSKREGGSRKQKEVKKGKDGKQKAALPNGGGPGEQQGKKKESKMGMSTKKTEDFGKWYSELVVAAELISYYDVSGCYILRPSAFFIWEAITAFFDAEIKKLGVQNASFPLFVTEKALNTEKDHVEGFAAEVAWVTKAGQSDLERPIAIRPTSETVMYPYFAEWIRSHRDLPLRLNQWTNVVRWEFKHPTPFIRTREFLWQEGHTAFATRPEAEEEVYQILDLYARVYTDLLAVPVKKGRKSELEKFAGALFTTSVEGFVPETGRGVQGGTSHCLGQNFSKMFGIEFETAADRTASSGDAKEGTAQKEFAWQNSWGLSTRTIGVMLMVHSDDKGLVMPPRVAPRQVVVIPIPASTLTDAQRQELAAMTQEVVEALRGAGLRVHLDDRINQKPGWKYNEWELKGVPLRVELGMRDVEKQCVMTARRDTGAKDTVPVADVAARVPTLLEQIQADMFQRASAKFEECTETATTWEDFMAALDRKHMVMAPWADEAAIEKQVRKESASEDAMGAKTLCIPLEQPPLPEGARCFKSGKPAKNWALWGRSY</sequence>
<feature type="compositionally biased region" description="Basic and acidic residues" evidence="9">
    <location>
        <begin position="220"/>
        <end position="240"/>
    </location>
</feature>
<evidence type="ECO:0000256" key="4">
    <source>
        <dbReference type="ARBA" id="ARBA00022840"/>
    </source>
</evidence>
<protein>
    <recommendedName>
        <fullName evidence="1">proline--tRNA ligase</fullName>
        <ecNumber evidence="1">6.1.1.15</ecNumber>
    </recommendedName>
    <alternativeName>
        <fullName evidence="7">Prolyl-tRNA synthetase</fullName>
    </alternativeName>
</protein>
<feature type="domain" description="Aminoacyl-transfer RNA synthetases class-II family profile" evidence="11">
    <location>
        <begin position="293"/>
        <end position="555"/>
    </location>
</feature>
<accession>A0AAV1IBK5</accession>
<name>A0AAV1IBK5_9CHLO</name>
<feature type="region of interest" description="Disordered" evidence="9">
    <location>
        <begin position="208"/>
        <end position="265"/>
    </location>
</feature>
<dbReference type="InterPro" id="IPR006195">
    <property type="entry name" value="aa-tRNA-synth_II"/>
</dbReference>
<dbReference type="Pfam" id="PF03129">
    <property type="entry name" value="HGTP_anticodon"/>
    <property type="match status" value="1"/>
</dbReference>
<dbReference type="SMART" id="SM00946">
    <property type="entry name" value="ProRS-C_1"/>
    <property type="match status" value="1"/>
</dbReference>
<dbReference type="AlphaFoldDB" id="A0AAV1IBK5"/>
<dbReference type="SUPFAM" id="SSF47616">
    <property type="entry name" value="GST C-terminal domain-like"/>
    <property type="match status" value="1"/>
</dbReference>
<evidence type="ECO:0000256" key="1">
    <source>
        <dbReference type="ARBA" id="ARBA00012831"/>
    </source>
</evidence>
<dbReference type="PANTHER" id="PTHR43382:SF2">
    <property type="entry name" value="BIFUNCTIONAL GLUTAMATE_PROLINE--TRNA LIGASE"/>
    <property type="match status" value="1"/>
</dbReference>
<dbReference type="CDD" id="cd00778">
    <property type="entry name" value="ProRS_core_arch_euk"/>
    <property type="match status" value="1"/>
</dbReference>
<dbReference type="PANTHER" id="PTHR43382">
    <property type="entry name" value="PROLYL-TRNA SYNTHETASE"/>
    <property type="match status" value="1"/>
</dbReference>
<dbReference type="GO" id="GO:0017101">
    <property type="term" value="C:aminoacyl-tRNA synthetase multienzyme complex"/>
    <property type="evidence" value="ECO:0007669"/>
    <property type="project" value="TreeGrafter"/>
</dbReference>
<dbReference type="GO" id="GO:0005737">
    <property type="term" value="C:cytoplasm"/>
    <property type="evidence" value="ECO:0007669"/>
    <property type="project" value="InterPro"/>
</dbReference>
<dbReference type="InterPro" id="IPR016061">
    <property type="entry name" value="Pro-tRNA_ligase_II_C"/>
</dbReference>
<dbReference type="InterPro" id="IPR002316">
    <property type="entry name" value="Pro-tRNA-ligase_IIa"/>
</dbReference>
<evidence type="ECO:0000313" key="13">
    <source>
        <dbReference type="Proteomes" id="UP001314263"/>
    </source>
</evidence>
<comment type="caution">
    <text evidence="12">The sequence shown here is derived from an EMBL/GenBank/DDBJ whole genome shotgun (WGS) entry which is preliminary data.</text>
</comment>
<keyword evidence="13" id="KW-1185">Reference proteome</keyword>
<dbReference type="HAMAP" id="MF_01571">
    <property type="entry name" value="Pro_tRNA_synth_type3"/>
    <property type="match status" value="1"/>
</dbReference>
<organism evidence="12 13">
    <name type="scientific">Coccomyxa viridis</name>
    <dbReference type="NCBI Taxonomy" id="1274662"/>
    <lineage>
        <taxon>Eukaryota</taxon>
        <taxon>Viridiplantae</taxon>
        <taxon>Chlorophyta</taxon>
        <taxon>core chlorophytes</taxon>
        <taxon>Trebouxiophyceae</taxon>
        <taxon>Trebouxiophyceae incertae sedis</taxon>
        <taxon>Coccomyxaceae</taxon>
        <taxon>Coccomyxa</taxon>
    </lineage>
</organism>
<dbReference type="SUPFAM" id="SSF52954">
    <property type="entry name" value="Class II aaRS ABD-related"/>
    <property type="match status" value="1"/>
</dbReference>
<evidence type="ECO:0000256" key="9">
    <source>
        <dbReference type="SAM" id="MobiDB-lite"/>
    </source>
</evidence>
<keyword evidence="4" id="KW-0067">ATP-binding</keyword>
<dbReference type="InterPro" id="IPR033721">
    <property type="entry name" value="ProRS_core_arch_euk"/>
</dbReference>
<proteinExistence type="inferred from homology"/>
<dbReference type="InterPro" id="IPR036282">
    <property type="entry name" value="Glutathione-S-Trfase_C_sf"/>
</dbReference>